<dbReference type="OrthoDB" id="1867012at2759"/>
<evidence type="ECO:0000256" key="1">
    <source>
        <dbReference type="ARBA" id="ARBA00010797"/>
    </source>
</evidence>
<dbReference type="PRINTS" id="PR00063">
    <property type="entry name" value="RIBOSOMALL27"/>
</dbReference>
<keyword evidence="2" id="KW-0689">Ribosomal protein</keyword>
<keyword evidence="3" id="KW-0687">Ribonucleoprotein</keyword>
<dbReference type="SUPFAM" id="SSF110324">
    <property type="entry name" value="Ribosomal L27 protein-like"/>
    <property type="match status" value="1"/>
</dbReference>
<sequence>MLRQPALRGGAAVLASLRRIPATCPYADVLPPLVGCTTTFVRWATKRAGGSTKNSKDSHPKYLGVKMWGGEWAIAGNIVVRQRGTKFHPGNNMGMGKDHTLFALVDGQVRFSHDKVKGRSFVNIDPGTPPAKLHKLSKSAGLQVR</sequence>
<accession>A0A8S1JCJ0</accession>
<proteinExistence type="inferred from homology"/>
<dbReference type="GO" id="GO:1990904">
    <property type="term" value="C:ribonucleoprotein complex"/>
    <property type="evidence" value="ECO:0007669"/>
    <property type="project" value="UniProtKB-KW"/>
</dbReference>
<dbReference type="NCBIfam" id="TIGR00062">
    <property type="entry name" value="L27"/>
    <property type="match status" value="1"/>
</dbReference>
<comment type="similarity">
    <text evidence="1">Belongs to the bacterial ribosomal protein bL27 family.</text>
</comment>
<reference evidence="4" key="1">
    <citation type="submission" date="2020-12" db="EMBL/GenBank/DDBJ databases">
        <authorList>
            <person name="Iha C."/>
        </authorList>
    </citation>
    <scope>NUCLEOTIDE SEQUENCE</scope>
</reference>
<evidence type="ECO:0000256" key="2">
    <source>
        <dbReference type="ARBA" id="ARBA00022980"/>
    </source>
</evidence>
<dbReference type="HAMAP" id="MF_00539">
    <property type="entry name" value="Ribosomal_bL27"/>
    <property type="match status" value="1"/>
</dbReference>
<dbReference type="EMBL" id="CAJHUC010003066">
    <property type="protein sequence ID" value="CAD7705273.1"/>
    <property type="molecule type" value="Genomic_DNA"/>
</dbReference>
<dbReference type="GO" id="GO:0006412">
    <property type="term" value="P:translation"/>
    <property type="evidence" value="ECO:0007669"/>
    <property type="project" value="InterPro"/>
</dbReference>
<dbReference type="FunFam" id="2.40.50.100:FF:000020">
    <property type="entry name" value="50S ribosomal protein L27"/>
    <property type="match status" value="1"/>
</dbReference>
<evidence type="ECO:0000256" key="3">
    <source>
        <dbReference type="ARBA" id="ARBA00023274"/>
    </source>
</evidence>
<dbReference type="Pfam" id="PF01016">
    <property type="entry name" value="Ribosomal_L27"/>
    <property type="match status" value="1"/>
</dbReference>
<dbReference type="GO" id="GO:0005840">
    <property type="term" value="C:ribosome"/>
    <property type="evidence" value="ECO:0007669"/>
    <property type="project" value="UniProtKB-KW"/>
</dbReference>
<evidence type="ECO:0008006" key="6">
    <source>
        <dbReference type="Google" id="ProtNLM"/>
    </source>
</evidence>
<evidence type="ECO:0000313" key="4">
    <source>
        <dbReference type="EMBL" id="CAD7705273.1"/>
    </source>
</evidence>
<dbReference type="PANTHER" id="PTHR15893:SF16">
    <property type="entry name" value="50S RIBOSOMAL PROTEIN L27"/>
    <property type="match status" value="1"/>
</dbReference>
<dbReference type="Gene3D" id="2.40.50.100">
    <property type="match status" value="1"/>
</dbReference>
<gene>
    <name evidence="4" type="ORF">OSTQU699_LOCUS10628</name>
</gene>
<organism evidence="4 5">
    <name type="scientific">Ostreobium quekettii</name>
    <dbReference type="NCBI Taxonomy" id="121088"/>
    <lineage>
        <taxon>Eukaryota</taxon>
        <taxon>Viridiplantae</taxon>
        <taxon>Chlorophyta</taxon>
        <taxon>core chlorophytes</taxon>
        <taxon>Ulvophyceae</taxon>
        <taxon>TCBD clade</taxon>
        <taxon>Bryopsidales</taxon>
        <taxon>Ostreobineae</taxon>
        <taxon>Ostreobiaceae</taxon>
        <taxon>Ostreobium</taxon>
    </lineage>
</organism>
<name>A0A8S1JCJ0_9CHLO</name>
<dbReference type="InterPro" id="IPR001684">
    <property type="entry name" value="Ribosomal_bL27"/>
</dbReference>
<dbReference type="GO" id="GO:0003735">
    <property type="term" value="F:structural constituent of ribosome"/>
    <property type="evidence" value="ECO:0007669"/>
    <property type="project" value="InterPro"/>
</dbReference>
<protein>
    <recommendedName>
        <fullName evidence="6">Ribosomal protein L27</fullName>
    </recommendedName>
</protein>
<dbReference type="AlphaFoldDB" id="A0A8S1JCJ0"/>
<dbReference type="PANTHER" id="PTHR15893">
    <property type="entry name" value="RIBOSOMAL PROTEIN L27"/>
    <property type="match status" value="1"/>
</dbReference>
<comment type="caution">
    <text evidence="4">The sequence shown here is derived from an EMBL/GenBank/DDBJ whole genome shotgun (WGS) entry which is preliminary data.</text>
</comment>
<evidence type="ECO:0000313" key="5">
    <source>
        <dbReference type="Proteomes" id="UP000708148"/>
    </source>
</evidence>
<dbReference type="PROSITE" id="PS00831">
    <property type="entry name" value="RIBOSOMAL_L27"/>
    <property type="match status" value="1"/>
</dbReference>
<dbReference type="InterPro" id="IPR018261">
    <property type="entry name" value="Ribosomal_bL27_CS"/>
</dbReference>
<dbReference type="Proteomes" id="UP000708148">
    <property type="component" value="Unassembled WGS sequence"/>
</dbReference>
<keyword evidence="5" id="KW-1185">Reference proteome</keyword>